<comment type="caution">
    <text evidence="8">The sequence shown here is derived from an EMBL/GenBank/DDBJ whole genome shotgun (WGS) entry which is preliminary data.</text>
</comment>
<dbReference type="SUPFAM" id="SSF103473">
    <property type="entry name" value="MFS general substrate transporter"/>
    <property type="match status" value="1"/>
</dbReference>
<keyword evidence="4 6" id="KW-1133">Transmembrane helix</keyword>
<dbReference type="PANTHER" id="PTHR23506:SF23">
    <property type="entry name" value="GH10249P"/>
    <property type="match status" value="1"/>
</dbReference>
<dbReference type="STRING" id="456.Ljor_0067"/>
<dbReference type="Proteomes" id="UP000055035">
    <property type="component" value="Unassembled WGS sequence"/>
</dbReference>
<evidence type="ECO:0000313" key="9">
    <source>
        <dbReference type="Proteomes" id="UP000055035"/>
    </source>
</evidence>
<keyword evidence="5 6" id="KW-0472">Membrane</keyword>
<dbReference type="InterPro" id="IPR011701">
    <property type="entry name" value="MFS"/>
</dbReference>
<dbReference type="InterPro" id="IPR036259">
    <property type="entry name" value="MFS_trans_sf"/>
</dbReference>
<feature type="transmembrane region" description="Helical" evidence="6">
    <location>
        <begin position="296"/>
        <end position="317"/>
    </location>
</feature>
<feature type="transmembrane region" description="Helical" evidence="6">
    <location>
        <begin position="265"/>
        <end position="284"/>
    </location>
</feature>
<feature type="transmembrane region" description="Helical" evidence="6">
    <location>
        <begin position="357"/>
        <end position="381"/>
    </location>
</feature>
<dbReference type="Pfam" id="PF07690">
    <property type="entry name" value="MFS_1"/>
    <property type="match status" value="1"/>
</dbReference>
<keyword evidence="9" id="KW-1185">Reference proteome</keyword>
<proteinExistence type="predicted"/>
<evidence type="ECO:0000256" key="6">
    <source>
        <dbReference type="SAM" id="Phobius"/>
    </source>
</evidence>
<dbReference type="AlphaFoldDB" id="A0A0W0VGU7"/>
<dbReference type="PATRIC" id="fig|456.5.peg.78"/>
<dbReference type="InterPro" id="IPR050930">
    <property type="entry name" value="MFS_Vesicular_Transporter"/>
</dbReference>
<feature type="transmembrane region" description="Helical" evidence="6">
    <location>
        <begin position="323"/>
        <end position="345"/>
    </location>
</feature>
<dbReference type="Gene3D" id="1.20.1720.10">
    <property type="entry name" value="Multidrug resistance protein D"/>
    <property type="match status" value="1"/>
</dbReference>
<feature type="domain" description="Major facilitator superfamily (MFS) profile" evidence="7">
    <location>
        <begin position="20"/>
        <end position="415"/>
    </location>
</feature>
<organism evidence="8 9">
    <name type="scientific">Legionella jordanis</name>
    <dbReference type="NCBI Taxonomy" id="456"/>
    <lineage>
        <taxon>Bacteria</taxon>
        <taxon>Pseudomonadati</taxon>
        <taxon>Pseudomonadota</taxon>
        <taxon>Gammaproteobacteria</taxon>
        <taxon>Legionellales</taxon>
        <taxon>Legionellaceae</taxon>
        <taxon>Legionella</taxon>
    </lineage>
</organism>
<keyword evidence="2" id="KW-0813">Transport</keyword>
<reference evidence="8 9" key="1">
    <citation type="submission" date="2015-11" db="EMBL/GenBank/DDBJ databases">
        <title>Genomic analysis of 38 Legionella species identifies large and diverse effector repertoires.</title>
        <authorList>
            <person name="Burstein D."/>
            <person name="Amaro F."/>
            <person name="Zusman T."/>
            <person name="Lifshitz Z."/>
            <person name="Cohen O."/>
            <person name="Gilbert J.A."/>
            <person name="Pupko T."/>
            <person name="Shuman H.A."/>
            <person name="Segal G."/>
        </authorList>
    </citation>
    <scope>NUCLEOTIDE SEQUENCE [LARGE SCALE GENOMIC DNA]</scope>
    <source>
        <strain evidence="8 9">BL-540</strain>
    </source>
</reference>
<feature type="transmembrane region" description="Helical" evidence="6">
    <location>
        <begin position="149"/>
        <end position="175"/>
    </location>
</feature>
<feature type="transmembrane region" description="Helical" evidence="6">
    <location>
        <begin position="387"/>
        <end position="406"/>
    </location>
</feature>
<evidence type="ECO:0000256" key="4">
    <source>
        <dbReference type="ARBA" id="ARBA00022989"/>
    </source>
</evidence>
<feature type="transmembrane region" description="Helical" evidence="6">
    <location>
        <begin position="119"/>
        <end position="137"/>
    </location>
</feature>
<dbReference type="PROSITE" id="PS50850">
    <property type="entry name" value="MFS"/>
    <property type="match status" value="1"/>
</dbReference>
<feature type="transmembrane region" description="Helical" evidence="6">
    <location>
        <begin position="58"/>
        <end position="78"/>
    </location>
</feature>
<sequence>MVQATNLNRFIMNKLSSKVIYIYSPLFVILYNLAGNLANDIYLPTLPVIGEEFHVSNFYVQFSITIWFLGVAIPQIYFGLIADRFGSRPLMLWGGVLFLLSTVCCLQSTSIYMLLSGRFLQGVAVSSLNIATFATVRSQHYQQAATLKFITCIHIVGSMAPLLGPILGSYLYAVFGWRSTFLFVLILGFLALAGLYFFLIESSDRKNHEIRWGLSSSLNYYKEILSNKRLIIATGIYTSLLAALIAYLTTAPLVVSEQFYIPSEYFGLTQTLPSISFILGGLVVNRMVNKYSLNTIIQIGLVIVAVSSLQLLVVSLIHSLCSVFSYLLAISCFLFGFAFVGSPLMSEALSSSPHKGGAAAILGVAMAIMASLGSFATAIFYHGHIRVITIIITVFVSLGIISYQTGKGVFHHDKQ</sequence>
<dbReference type="InterPro" id="IPR020846">
    <property type="entry name" value="MFS_dom"/>
</dbReference>
<feature type="transmembrane region" description="Helical" evidence="6">
    <location>
        <begin position="181"/>
        <end position="200"/>
    </location>
</feature>
<dbReference type="EMBL" id="LNYJ01000002">
    <property type="protein sequence ID" value="KTD19101.1"/>
    <property type="molecule type" value="Genomic_DNA"/>
</dbReference>
<evidence type="ECO:0000259" key="7">
    <source>
        <dbReference type="PROSITE" id="PS50850"/>
    </source>
</evidence>
<dbReference type="PANTHER" id="PTHR23506">
    <property type="entry name" value="GH10249P"/>
    <property type="match status" value="1"/>
</dbReference>
<evidence type="ECO:0000256" key="1">
    <source>
        <dbReference type="ARBA" id="ARBA00004141"/>
    </source>
</evidence>
<protein>
    <submittedName>
        <fullName evidence="8">Transporter of the major facilitator superfamily (MFS)</fullName>
    </submittedName>
</protein>
<evidence type="ECO:0000313" key="8">
    <source>
        <dbReference type="EMBL" id="KTD19101.1"/>
    </source>
</evidence>
<name>A0A0W0VGU7_9GAMM</name>
<evidence type="ECO:0000256" key="3">
    <source>
        <dbReference type="ARBA" id="ARBA00022692"/>
    </source>
</evidence>
<keyword evidence="3 6" id="KW-0812">Transmembrane</keyword>
<accession>A0A0W0VGU7</accession>
<feature type="transmembrane region" description="Helical" evidence="6">
    <location>
        <begin position="230"/>
        <end position="253"/>
    </location>
</feature>
<dbReference type="GO" id="GO:0022857">
    <property type="term" value="F:transmembrane transporter activity"/>
    <property type="evidence" value="ECO:0007669"/>
    <property type="project" value="InterPro"/>
</dbReference>
<dbReference type="GO" id="GO:0016020">
    <property type="term" value="C:membrane"/>
    <property type="evidence" value="ECO:0007669"/>
    <property type="project" value="UniProtKB-SubCell"/>
</dbReference>
<evidence type="ECO:0000256" key="5">
    <source>
        <dbReference type="ARBA" id="ARBA00023136"/>
    </source>
</evidence>
<feature type="transmembrane region" description="Helical" evidence="6">
    <location>
        <begin position="20"/>
        <end position="38"/>
    </location>
</feature>
<comment type="subcellular location">
    <subcellularLocation>
        <location evidence="1">Membrane</location>
        <topology evidence="1">Multi-pass membrane protein</topology>
    </subcellularLocation>
</comment>
<gene>
    <name evidence="8" type="ORF">Ljor_0067</name>
</gene>
<evidence type="ECO:0000256" key="2">
    <source>
        <dbReference type="ARBA" id="ARBA00022448"/>
    </source>
</evidence>
<feature type="transmembrane region" description="Helical" evidence="6">
    <location>
        <begin position="90"/>
        <end position="113"/>
    </location>
</feature>